<dbReference type="EMBL" id="KZ084145">
    <property type="protein sequence ID" value="OSC97854.1"/>
    <property type="molecule type" value="Genomic_DNA"/>
</dbReference>
<accession>A0A1Y2I9Q6</accession>
<name>A0A1Y2I9Q6_TRAC3</name>
<feature type="region of interest" description="Disordered" evidence="1">
    <location>
        <begin position="376"/>
        <end position="416"/>
    </location>
</feature>
<protein>
    <submittedName>
        <fullName evidence="2">Uncharacterized protein</fullName>
    </submittedName>
</protein>
<evidence type="ECO:0000313" key="2">
    <source>
        <dbReference type="EMBL" id="OSC97854.1"/>
    </source>
</evidence>
<gene>
    <name evidence="2" type="ORF">PYCCODRAFT_1471500</name>
</gene>
<dbReference type="OrthoDB" id="2749534at2759"/>
<organism evidence="2 3">
    <name type="scientific">Trametes coccinea (strain BRFM310)</name>
    <name type="common">Pycnoporus coccineus</name>
    <dbReference type="NCBI Taxonomy" id="1353009"/>
    <lineage>
        <taxon>Eukaryota</taxon>
        <taxon>Fungi</taxon>
        <taxon>Dikarya</taxon>
        <taxon>Basidiomycota</taxon>
        <taxon>Agaricomycotina</taxon>
        <taxon>Agaricomycetes</taxon>
        <taxon>Polyporales</taxon>
        <taxon>Polyporaceae</taxon>
        <taxon>Trametes</taxon>
    </lineage>
</organism>
<evidence type="ECO:0000256" key="1">
    <source>
        <dbReference type="SAM" id="MobiDB-lite"/>
    </source>
</evidence>
<dbReference type="AlphaFoldDB" id="A0A1Y2I9Q6"/>
<feature type="compositionally biased region" description="Low complexity" evidence="1">
    <location>
        <begin position="376"/>
        <end position="394"/>
    </location>
</feature>
<proteinExistence type="predicted"/>
<reference evidence="2 3" key="1">
    <citation type="journal article" date="2015" name="Biotechnol. Biofuels">
        <title>Enhanced degradation of softwood versus hardwood by the white-rot fungus Pycnoporus coccineus.</title>
        <authorList>
            <person name="Couturier M."/>
            <person name="Navarro D."/>
            <person name="Chevret D."/>
            <person name="Henrissat B."/>
            <person name="Piumi F."/>
            <person name="Ruiz-Duenas F.J."/>
            <person name="Martinez A.T."/>
            <person name="Grigoriev I.V."/>
            <person name="Riley R."/>
            <person name="Lipzen A."/>
            <person name="Berrin J.G."/>
            <person name="Master E.R."/>
            <person name="Rosso M.N."/>
        </authorList>
    </citation>
    <scope>NUCLEOTIDE SEQUENCE [LARGE SCALE GENOMIC DNA]</scope>
    <source>
        <strain evidence="2 3">BRFM310</strain>
    </source>
</reference>
<keyword evidence="3" id="KW-1185">Reference proteome</keyword>
<dbReference type="Proteomes" id="UP000193067">
    <property type="component" value="Unassembled WGS sequence"/>
</dbReference>
<evidence type="ECO:0000313" key="3">
    <source>
        <dbReference type="Proteomes" id="UP000193067"/>
    </source>
</evidence>
<sequence length="416" mass="44479">MPAVSKTITINAKGLGKPPVTLTLAYIPKNADFQTVVPIAWKVVTLSEGDSYSYNWTDIIGGCRADIDTNTGVVTPEEYTPIPVTRSADMLKDTSKRPAVYYFTPATPYGQQNARVMNRTNDYVDVGAGFITNFDQSNEEFNPIYVCPRVMDSAPAYVNYDPMLYIWASLDYAESELLDQSVTSTQSLWNQDVSKLTGTQITINVKRVNGVLVAEGPSAKGGKGRAVAASQASAAPLVYKADLAFAYPTIVASGVKAIVDHLAPQGYSFKYTTKGYDTEAELEITLPPTVASCNQAELDLIAAIDANKTIFGKAFIKGHSGAILVAKDHGLETWIDINPATLQWYGAAPGDTNTNAAFDGKNKEDIVRAAQESVSAANGNGAASSGEAADAPSAEIEDTNKFASVRRGGRRSIPAF</sequence>